<organism evidence="1 2">
    <name type="scientific">Burkholderia singularis</name>
    <dbReference type="NCBI Taxonomy" id="1503053"/>
    <lineage>
        <taxon>Bacteria</taxon>
        <taxon>Pseudomonadati</taxon>
        <taxon>Pseudomonadota</taxon>
        <taxon>Betaproteobacteria</taxon>
        <taxon>Burkholderiales</taxon>
        <taxon>Burkholderiaceae</taxon>
        <taxon>Burkholderia</taxon>
        <taxon>pseudomallei group</taxon>
    </lineage>
</organism>
<dbReference type="EMBL" id="FXAN01000097">
    <property type="protein sequence ID" value="SMG02379.1"/>
    <property type="molecule type" value="Genomic_DNA"/>
</dbReference>
<sequence length="39" mass="4422">MRQRLGLRGIGSFCHESVKKAMRRRHTGCGPPIVRFGLL</sequence>
<name>A0A238HAI9_9BURK</name>
<dbReference type="Proteomes" id="UP000198460">
    <property type="component" value="Unassembled WGS sequence"/>
</dbReference>
<protein>
    <submittedName>
        <fullName evidence="1">Uncharacterized protein</fullName>
    </submittedName>
</protein>
<proteinExistence type="predicted"/>
<reference evidence="1 2" key="1">
    <citation type="submission" date="2017-04" db="EMBL/GenBank/DDBJ databases">
        <authorList>
            <person name="Afonso C.L."/>
            <person name="Miller P.J."/>
            <person name="Scott M.A."/>
            <person name="Spackman E."/>
            <person name="Goraichik I."/>
            <person name="Dimitrov K.M."/>
            <person name="Suarez D.L."/>
            <person name="Swayne D.E."/>
        </authorList>
    </citation>
    <scope>NUCLEOTIDE SEQUENCE [LARGE SCALE GENOMIC DNA]</scope>
    <source>
        <strain evidence="1">LMG 28154</strain>
    </source>
</reference>
<accession>A0A238HAI9</accession>
<evidence type="ECO:0000313" key="2">
    <source>
        <dbReference type="Proteomes" id="UP000198460"/>
    </source>
</evidence>
<evidence type="ECO:0000313" key="1">
    <source>
        <dbReference type="EMBL" id="SMG02379.1"/>
    </source>
</evidence>
<gene>
    <name evidence="1" type="ORF">BSIN_5024</name>
</gene>
<dbReference type="AlphaFoldDB" id="A0A238HAI9"/>